<dbReference type="EMBL" id="CP012502">
    <property type="protein sequence ID" value="AOM81638.1"/>
    <property type="molecule type" value="Genomic_DNA"/>
</dbReference>
<organism evidence="6 7">
    <name type="scientific">Salisediminibacterium beveridgei</name>
    <dbReference type="NCBI Taxonomy" id="632773"/>
    <lineage>
        <taxon>Bacteria</taxon>
        <taxon>Bacillati</taxon>
        <taxon>Bacillota</taxon>
        <taxon>Bacilli</taxon>
        <taxon>Bacillales</taxon>
        <taxon>Bacillaceae</taxon>
        <taxon>Salisediminibacterium</taxon>
    </lineage>
</organism>
<dbReference type="PATRIC" id="fig|632773.3.peg.262"/>
<dbReference type="STRING" id="632773.BBEV_0244"/>
<dbReference type="Gene3D" id="3.40.190.170">
    <property type="entry name" value="Bacterial extracellular solute-binding protein, family 7"/>
    <property type="match status" value="1"/>
</dbReference>
<evidence type="ECO:0000256" key="2">
    <source>
        <dbReference type="ARBA" id="ARBA00022448"/>
    </source>
</evidence>
<comment type="similarity">
    <text evidence="1">Belongs to the bacterial solute-binding protein 7 family.</text>
</comment>
<feature type="compositionally biased region" description="Low complexity" evidence="4">
    <location>
        <begin position="33"/>
        <end position="47"/>
    </location>
</feature>
<dbReference type="PANTHER" id="PTHR33376:SF7">
    <property type="entry name" value="C4-DICARBOXYLATE-BINDING PROTEIN DCTB"/>
    <property type="match status" value="1"/>
</dbReference>
<dbReference type="InterPro" id="IPR038404">
    <property type="entry name" value="TRAP_DctP_sf"/>
</dbReference>
<feature type="region of interest" description="Disordered" evidence="4">
    <location>
        <begin position="29"/>
        <end position="52"/>
    </location>
</feature>
<name>A0A1D7QRK5_9BACI</name>
<sequence>MLKKVVMMLVLLTAILVIAACGNNNEEVDNTGAADNSNEEQNNNDQNADAEADDGDSIKIIAAHNQTDPENPYQDGLLAFKEAAESESGGSIEVEVHAGTLGTDEAELVESLQVGGADVVLVSPGFMSNTGIREIDLFALPYLFESYEHWEQTVDGEVGDEIAQIVQEESDDLFKMIGYWTAGVRHYYGKQPLESIDDLDGMTIRTQTSGVVADFWSQTGAVPTDVDWGELYQALQQNVVDSAENAYPYFVQQNHHETDNGRYTTETGHDYTTRFLLINNERFESFSEEHQEILLSAAEASVEAERQALYEQEDEYKQILLDDGGEVNEIDQTPFIEIAEPLQDEVAEEIGVTHLLEQIRDMR</sequence>
<dbReference type="KEGG" id="bbev:BBEV_0244"/>
<evidence type="ECO:0000256" key="4">
    <source>
        <dbReference type="SAM" id="MobiDB-lite"/>
    </source>
</evidence>
<dbReference type="GO" id="GO:0055085">
    <property type="term" value="P:transmembrane transport"/>
    <property type="evidence" value="ECO:0007669"/>
    <property type="project" value="InterPro"/>
</dbReference>
<accession>A0A1D7QRK5</accession>
<feature type="chain" id="PRO_5009099044" evidence="5">
    <location>
        <begin position="20"/>
        <end position="363"/>
    </location>
</feature>
<dbReference type="AlphaFoldDB" id="A0A1D7QRK5"/>
<feature type="signal peptide" evidence="5">
    <location>
        <begin position="1"/>
        <end position="19"/>
    </location>
</feature>
<protein>
    <submittedName>
        <fullName evidence="6">TRAP-type C4-dicarboxylate transport system, periplasmic component</fullName>
    </submittedName>
</protein>
<dbReference type="Pfam" id="PF03480">
    <property type="entry name" value="DctP"/>
    <property type="match status" value="1"/>
</dbReference>
<dbReference type="PROSITE" id="PS51257">
    <property type="entry name" value="PROKAR_LIPOPROTEIN"/>
    <property type="match status" value="1"/>
</dbReference>
<evidence type="ECO:0000256" key="3">
    <source>
        <dbReference type="ARBA" id="ARBA00022729"/>
    </source>
</evidence>
<dbReference type="Proteomes" id="UP000094463">
    <property type="component" value="Chromosome"/>
</dbReference>
<dbReference type="InterPro" id="IPR018389">
    <property type="entry name" value="DctP_fam"/>
</dbReference>
<proteinExistence type="inferred from homology"/>
<dbReference type="NCBIfam" id="NF037995">
    <property type="entry name" value="TRAP_S1"/>
    <property type="match status" value="1"/>
</dbReference>
<dbReference type="CDD" id="cd13603">
    <property type="entry name" value="PBP2_TRAP_Siap_TeaA_like"/>
    <property type="match status" value="1"/>
</dbReference>
<gene>
    <name evidence="6" type="ORF">BBEV_0244</name>
</gene>
<evidence type="ECO:0000313" key="6">
    <source>
        <dbReference type="EMBL" id="AOM81638.1"/>
    </source>
</evidence>
<evidence type="ECO:0000256" key="1">
    <source>
        <dbReference type="ARBA" id="ARBA00009023"/>
    </source>
</evidence>
<keyword evidence="2" id="KW-0813">Transport</keyword>
<keyword evidence="7" id="KW-1185">Reference proteome</keyword>
<dbReference type="PANTHER" id="PTHR33376">
    <property type="match status" value="1"/>
</dbReference>
<keyword evidence="3 5" id="KW-0732">Signal</keyword>
<reference evidence="6 7" key="1">
    <citation type="submission" date="2015-08" db="EMBL/GenBank/DDBJ databases">
        <title>The complete genome sequence of Bacillus beveridgei MLTeJB.</title>
        <authorList>
            <person name="Hanson T.E."/>
            <person name="Mesa C."/>
            <person name="Basesman S.M."/>
            <person name="Oremland R.S."/>
        </authorList>
    </citation>
    <scope>NUCLEOTIDE SEQUENCE [LARGE SCALE GENOMIC DNA]</scope>
    <source>
        <strain evidence="6 7">MLTeJB</strain>
    </source>
</reference>
<evidence type="ECO:0000313" key="7">
    <source>
        <dbReference type="Proteomes" id="UP000094463"/>
    </source>
</evidence>
<evidence type="ECO:0000256" key="5">
    <source>
        <dbReference type="SAM" id="SignalP"/>
    </source>
</evidence>
<dbReference type="RefSeq" id="WP_069363794.1">
    <property type="nucleotide sequence ID" value="NZ_CP012502.1"/>
</dbReference>